<dbReference type="InParanoid" id="T1FKU9"/>
<dbReference type="EnsemblMetazoa" id="HelroT184251">
    <property type="protein sequence ID" value="HelroP184251"/>
    <property type="gene ID" value="HelroG184251"/>
</dbReference>
<dbReference type="GeneID" id="20209448"/>
<organism evidence="2 3">
    <name type="scientific">Helobdella robusta</name>
    <name type="common">Californian leech</name>
    <dbReference type="NCBI Taxonomy" id="6412"/>
    <lineage>
        <taxon>Eukaryota</taxon>
        <taxon>Metazoa</taxon>
        <taxon>Spiralia</taxon>
        <taxon>Lophotrochozoa</taxon>
        <taxon>Annelida</taxon>
        <taxon>Clitellata</taxon>
        <taxon>Hirudinea</taxon>
        <taxon>Rhynchobdellida</taxon>
        <taxon>Glossiphoniidae</taxon>
        <taxon>Helobdella</taxon>
    </lineage>
</organism>
<reference evidence="1 3" key="2">
    <citation type="journal article" date="2013" name="Nature">
        <title>Insights into bilaterian evolution from three spiralian genomes.</title>
        <authorList>
            <person name="Simakov O."/>
            <person name="Marletaz F."/>
            <person name="Cho S.J."/>
            <person name="Edsinger-Gonzales E."/>
            <person name="Havlak P."/>
            <person name="Hellsten U."/>
            <person name="Kuo D.H."/>
            <person name="Larsson T."/>
            <person name="Lv J."/>
            <person name="Arendt D."/>
            <person name="Savage R."/>
            <person name="Osoegawa K."/>
            <person name="de Jong P."/>
            <person name="Grimwood J."/>
            <person name="Chapman J.A."/>
            <person name="Shapiro H."/>
            <person name="Aerts A."/>
            <person name="Otillar R.P."/>
            <person name="Terry A.Y."/>
            <person name="Boore J.L."/>
            <person name="Grigoriev I.V."/>
            <person name="Lindberg D.R."/>
            <person name="Seaver E.C."/>
            <person name="Weisblat D.A."/>
            <person name="Putnam N.H."/>
            <person name="Rokhsar D.S."/>
        </authorList>
    </citation>
    <scope>NUCLEOTIDE SEQUENCE</scope>
</reference>
<reference evidence="2" key="3">
    <citation type="submission" date="2015-06" db="UniProtKB">
        <authorList>
            <consortium name="EnsemblMetazoa"/>
        </authorList>
    </citation>
    <scope>IDENTIFICATION</scope>
</reference>
<evidence type="ECO:0000313" key="2">
    <source>
        <dbReference type="EnsemblMetazoa" id="HelroP184251"/>
    </source>
</evidence>
<dbReference type="AlphaFoldDB" id="T1FKU9"/>
<dbReference type="RefSeq" id="XP_009017759.1">
    <property type="nucleotide sequence ID" value="XM_009019511.1"/>
</dbReference>
<proteinExistence type="predicted"/>
<dbReference type="EMBL" id="AMQM01009496">
    <property type="status" value="NOT_ANNOTATED_CDS"/>
    <property type="molecule type" value="Genomic_DNA"/>
</dbReference>
<name>T1FKU9_HELRO</name>
<reference evidence="3" key="1">
    <citation type="submission" date="2012-12" db="EMBL/GenBank/DDBJ databases">
        <authorList>
            <person name="Hellsten U."/>
            <person name="Grimwood J."/>
            <person name="Chapman J.A."/>
            <person name="Shapiro H."/>
            <person name="Aerts A."/>
            <person name="Otillar R.P."/>
            <person name="Terry A.Y."/>
            <person name="Boore J.L."/>
            <person name="Simakov O."/>
            <person name="Marletaz F."/>
            <person name="Cho S.-J."/>
            <person name="Edsinger-Gonzales E."/>
            <person name="Havlak P."/>
            <person name="Kuo D.-H."/>
            <person name="Larsson T."/>
            <person name="Lv J."/>
            <person name="Arendt D."/>
            <person name="Savage R."/>
            <person name="Osoegawa K."/>
            <person name="de Jong P."/>
            <person name="Lindberg D.R."/>
            <person name="Seaver E.C."/>
            <person name="Weisblat D.A."/>
            <person name="Putnam N.H."/>
            <person name="Grigoriev I.V."/>
            <person name="Rokhsar D.S."/>
        </authorList>
    </citation>
    <scope>NUCLEOTIDE SEQUENCE</scope>
</reference>
<dbReference type="KEGG" id="hro:HELRODRAFT_184251"/>
<protein>
    <submittedName>
        <fullName evidence="1 2">Uncharacterized protein</fullName>
    </submittedName>
</protein>
<gene>
    <name evidence="2" type="primary">20209448</name>
    <name evidence="1" type="ORF">HELRODRAFT_184251</name>
</gene>
<dbReference type="HOGENOM" id="CLU_2029191_0_0_1"/>
<keyword evidence="3" id="KW-1185">Reference proteome</keyword>
<dbReference type="CTD" id="20209448"/>
<sequence length="122" mass="14189">METNIVVFIYRNLEPTDKQTLDYRWKLQHGVGDKEIIEAITSVLVVTRSRRSYNTCVRSGIFKVTTLVSEMFADMKADTDRRAEKQFVAIMAYTDRLAEKQFAELKAYEDRLAEKQSADVDR</sequence>
<dbReference type="Proteomes" id="UP000015101">
    <property type="component" value="Unassembled WGS sequence"/>
</dbReference>
<accession>T1FKU9</accession>
<evidence type="ECO:0000313" key="3">
    <source>
        <dbReference type="Proteomes" id="UP000015101"/>
    </source>
</evidence>
<dbReference type="EMBL" id="KB096511">
    <property type="protein sequence ID" value="ESO04146.1"/>
    <property type="molecule type" value="Genomic_DNA"/>
</dbReference>
<evidence type="ECO:0000313" key="1">
    <source>
        <dbReference type="EMBL" id="ESO04146.1"/>
    </source>
</evidence>